<evidence type="ECO:0000313" key="2">
    <source>
        <dbReference type="EMBL" id="QOV34435.1"/>
    </source>
</evidence>
<organism evidence="2 3">
    <name type="scientific">Streptomyces ferrugineus</name>
    <dbReference type="NCBI Taxonomy" id="1413221"/>
    <lineage>
        <taxon>Bacteria</taxon>
        <taxon>Bacillati</taxon>
        <taxon>Actinomycetota</taxon>
        <taxon>Actinomycetes</taxon>
        <taxon>Kitasatosporales</taxon>
        <taxon>Streptomycetaceae</taxon>
        <taxon>Streptomyces</taxon>
    </lineage>
</organism>
<dbReference type="InterPro" id="IPR006439">
    <property type="entry name" value="HAD-SF_hydro_IA"/>
</dbReference>
<accession>A0A7M2SF95</accession>
<dbReference type="SUPFAM" id="SSF56784">
    <property type="entry name" value="HAD-like"/>
    <property type="match status" value="1"/>
</dbReference>
<reference evidence="2 3" key="1">
    <citation type="submission" date="2020-10" db="EMBL/GenBank/DDBJ databases">
        <title>Streptomyces ferrugineus complate genome analysis.</title>
        <authorList>
            <person name="Anwar N."/>
        </authorList>
    </citation>
    <scope>NUCLEOTIDE SEQUENCE [LARGE SCALE GENOMIC DNA]</scope>
    <source>
        <strain evidence="2 3">CCTCC AA2014009</strain>
    </source>
</reference>
<dbReference type="SFLD" id="SFLDG01129">
    <property type="entry name" value="C1.5:_HAD__Beta-PGM__Phosphata"/>
    <property type="match status" value="1"/>
</dbReference>
<dbReference type="Pfam" id="PF00702">
    <property type="entry name" value="Hydrolase"/>
    <property type="match status" value="1"/>
</dbReference>
<dbReference type="RefSeq" id="WP_194039308.1">
    <property type="nucleotide sequence ID" value="NZ_CP063373.1"/>
</dbReference>
<dbReference type="NCBIfam" id="TIGR01428">
    <property type="entry name" value="HAD_type_II"/>
    <property type="match status" value="1"/>
</dbReference>
<dbReference type="GO" id="GO:0019120">
    <property type="term" value="F:hydrolase activity, acting on acid halide bonds, in C-halide compounds"/>
    <property type="evidence" value="ECO:0007669"/>
    <property type="project" value="InterPro"/>
</dbReference>
<dbReference type="Gene3D" id="3.40.50.1000">
    <property type="entry name" value="HAD superfamily/HAD-like"/>
    <property type="match status" value="1"/>
</dbReference>
<evidence type="ECO:0000256" key="1">
    <source>
        <dbReference type="ARBA" id="ARBA00022801"/>
    </source>
</evidence>
<dbReference type="InterPro" id="IPR006328">
    <property type="entry name" value="2-HAD"/>
</dbReference>
<dbReference type="InterPro" id="IPR036412">
    <property type="entry name" value="HAD-like_sf"/>
</dbReference>
<protein>
    <submittedName>
        <fullName evidence="2">Haloacid dehalogenase type II</fullName>
    </submittedName>
</protein>
<dbReference type="PANTHER" id="PTHR43316">
    <property type="entry name" value="HYDROLASE, HALOACID DELAHOGENASE-RELATED"/>
    <property type="match status" value="1"/>
</dbReference>
<dbReference type="EMBL" id="CP063373">
    <property type="protein sequence ID" value="QOV34435.1"/>
    <property type="molecule type" value="Genomic_DNA"/>
</dbReference>
<dbReference type="SFLD" id="SFLDS00003">
    <property type="entry name" value="Haloacid_Dehalogenase"/>
    <property type="match status" value="1"/>
</dbReference>
<dbReference type="InterPro" id="IPR051540">
    <property type="entry name" value="S-2-haloacid_dehalogenase"/>
</dbReference>
<dbReference type="PRINTS" id="PR00413">
    <property type="entry name" value="HADHALOGNASE"/>
</dbReference>
<dbReference type="InterPro" id="IPR023214">
    <property type="entry name" value="HAD_sf"/>
</dbReference>
<keyword evidence="1" id="KW-0378">Hydrolase</keyword>
<proteinExistence type="predicted"/>
<dbReference type="PANTHER" id="PTHR43316:SF9">
    <property type="entry name" value="ACID DEHALOGENASE, PUTATIVE (AFU_ORTHOLOGUE AFUA_6G14460)-RELATED"/>
    <property type="match status" value="1"/>
</dbReference>
<dbReference type="AlphaFoldDB" id="A0A7M2SF95"/>
<sequence length="239" mass="26505">MNLADYDALSFDCYGTLIDWEAGIAAVLAPWAKEAALDLSDEELLLAYADNEAQAAVDMPDALYSAVLAEAFRRTGDKLGRPVSEEWAQRLGNSVPDWPAFDDSAEALALLAEDYKLIILSNVHRAGFAGSNKRLGVEFDRIITAEDVKAYKPAPNHFEALDEALEEMGVPRERVLHVAQSLFHDHVPAKRHGLPSVWINRRHDRPGWGATPEPAAEYSYALEFPDMISFARAAREAKR</sequence>
<dbReference type="Proteomes" id="UP000594205">
    <property type="component" value="Chromosome"/>
</dbReference>
<dbReference type="KEGG" id="sfeu:IM697_30500"/>
<keyword evidence="3" id="KW-1185">Reference proteome</keyword>
<evidence type="ECO:0000313" key="3">
    <source>
        <dbReference type="Proteomes" id="UP000594205"/>
    </source>
</evidence>
<name>A0A7M2SF95_9ACTN</name>
<dbReference type="NCBIfam" id="TIGR01493">
    <property type="entry name" value="HAD-SF-IA-v2"/>
    <property type="match status" value="1"/>
</dbReference>
<dbReference type="Gene3D" id="1.10.150.750">
    <property type="match status" value="1"/>
</dbReference>
<gene>
    <name evidence="2" type="ORF">IM697_30500</name>
</gene>